<feature type="transmembrane region" description="Helical" evidence="10">
    <location>
        <begin position="241"/>
        <end position="263"/>
    </location>
</feature>
<evidence type="ECO:0008006" key="13">
    <source>
        <dbReference type="Google" id="ProtNLM"/>
    </source>
</evidence>
<evidence type="ECO:0000256" key="4">
    <source>
        <dbReference type="ARBA" id="ARBA00022692"/>
    </source>
</evidence>
<feature type="transmembrane region" description="Helical" evidence="10">
    <location>
        <begin position="197"/>
        <end position="220"/>
    </location>
</feature>
<organism evidence="11 12">
    <name type="scientific">Cyclocybe aegerita</name>
    <name type="common">Black poplar mushroom</name>
    <name type="synonym">Agrocybe aegerita</name>
    <dbReference type="NCBI Taxonomy" id="1973307"/>
    <lineage>
        <taxon>Eukaryota</taxon>
        <taxon>Fungi</taxon>
        <taxon>Dikarya</taxon>
        <taxon>Basidiomycota</taxon>
        <taxon>Agaricomycotina</taxon>
        <taxon>Agaricomycetes</taxon>
        <taxon>Agaricomycetidae</taxon>
        <taxon>Agaricales</taxon>
        <taxon>Agaricineae</taxon>
        <taxon>Bolbitiaceae</taxon>
        <taxon>Cyclocybe</taxon>
    </lineage>
</organism>
<dbReference type="InterPro" id="IPR000425">
    <property type="entry name" value="MIP"/>
</dbReference>
<comment type="subcellular location">
    <subcellularLocation>
        <location evidence="1">Membrane</location>
        <topology evidence="1">Multi-pass membrane protein</topology>
    </subcellularLocation>
</comment>
<comment type="similarity">
    <text evidence="2 8">Belongs to the MIP/aquaporin (TC 1.A.8) family.</text>
</comment>
<keyword evidence="12" id="KW-1185">Reference proteome</keyword>
<accession>A0A8S0XNL2</accession>
<dbReference type="Gene3D" id="1.20.1080.10">
    <property type="entry name" value="Glycerol uptake facilitator protein"/>
    <property type="match status" value="1"/>
</dbReference>
<evidence type="ECO:0000313" key="12">
    <source>
        <dbReference type="Proteomes" id="UP000467700"/>
    </source>
</evidence>
<proteinExistence type="inferred from homology"/>
<feature type="region of interest" description="Disordered" evidence="9">
    <location>
        <begin position="289"/>
        <end position="335"/>
    </location>
</feature>
<dbReference type="PANTHER" id="PTHR43829:SF14">
    <property type="entry name" value="AQUAPORIN 3"/>
    <property type="match status" value="1"/>
</dbReference>
<keyword evidence="6 10" id="KW-1133">Transmembrane helix</keyword>
<feature type="transmembrane region" description="Helical" evidence="10">
    <location>
        <begin position="69"/>
        <end position="90"/>
    </location>
</feature>
<dbReference type="InterPro" id="IPR023271">
    <property type="entry name" value="Aquaporin-like"/>
</dbReference>
<dbReference type="GO" id="GO:0015254">
    <property type="term" value="F:glycerol channel activity"/>
    <property type="evidence" value="ECO:0007669"/>
    <property type="project" value="TreeGrafter"/>
</dbReference>
<dbReference type="OrthoDB" id="3222at2759"/>
<dbReference type="GO" id="GO:0005886">
    <property type="term" value="C:plasma membrane"/>
    <property type="evidence" value="ECO:0007669"/>
    <property type="project" value="TreeGrafter"/>
</dbReference>
<comment type="caution">
    <text evidence="11">The sequence shown here is derived from an EMBL/GenBank/DDBJ whole genome shotgun (WGS) entry which is preliminary data.</text>
</comment>
<name>A0A8S0XNL2_CYCAE</name>
<evidence type="ECO:0000256" key="10">
    <source>
        <dbReference type="SAM" id="Phobius"/>
    </source>
</evidence>
<dbReference type="GO" id="GO:0015250">
    <property type="term" value="F:water channel activity"/>
    <property type="evidence" value="ECO:0007669"/>
    <property type="project" value="TreeGrafter"/>
</dbReference>
<feature type="compositionally biased region" description="Basic and acidic residues" evidence="9">
    <location>
        <begin position="289"/>
        <end position="298"/>
    </location>
</feature>
<evidence type="ECO:0000256" key="6">
    <source>
        <dbReference type="ARBA" id="ARBA00022989"/>
    </source>
</evidence>
<dbReference type="InterPro" id="IPR050363">
    <property type="entry name" value="MIP/Aquaporin"/>
</dbReference>
<evidence type="ECO:0000256" key="7">
    <source>
        <dbReference type="ARBA" id="ARBA00023136"/>
    </source>
</evidence>
<keyword evidence="5" id="KW-0677">Repeat</keyword>
<gene>
    <name evidence="11" type="ORF">AAE3_LOCUS9251</name>
</gene>
<evidence type="ECO:0000256" key="2">
    <source>
        <dbReference type="ARBA" id="ARBA00006175"/>
    </source>
</evidence>
<dbReference type="AlphaFoldDB" id="A0A8S0XNL2"/>
<reference evidence="11 12" key="1">
    <citation type="submission" date="2020-01" db="EMBL/GenBank/DDBJ databases">
        <authorList>
            <person name="Gupta K D."/>
        </authorList>
    </citation>
    <scope>NUCLEOTIDE SEQUENCE [LARGE SCALE GENOMIC DNA]</scope>
</reference>
<evidence type="ECO:0000313" key="11">
    <source>
        <dbReference type="EMBL" id="CAA7267033.1"/>
    </source>
</evidence>
<keyword evidence="3 8" id="KW-0813">Transport</keyword>
<feature type="transmembrane region" description="Helical" evidence="10">
    <location>
        <begin position="166"/>
        <end position="185"/>
    </location>
</feature>
<dbReference type="SUPFAM" id="SSF81338">
    <property type="entry name" value="Aquaporin-like"/>
    <property type="match status" value="1"/>
</dbReference>
<evidence type="ECO:0000256" key="3">
    <source>
        <dbReference type="ARBA" id="ARBA00022448"/>
    </source>
</evidence>
<keyword evidence="7 10" id="KW-0472">Membrane</keyword>
<dbReference type="PRINTS" id="PR00783">
    <property type="entry name" value="MINTRINSICP"/>
</dbReference>
<evidence type="ECO:0000256" key="8">
    <source>
        <dbReference type="RuleBase" id="RU000477"/>
    </source>
</evidence>
<sequence>MTTPIVHLRDVKKRPRFLALWEKRRNSKEVHWAIECFAEMLGVFLYVYFGVGSTAGFVIGNILNQPMSSLFQVGMAYAVGILFALGVFVFKGFPKLKAVRYITAQIIGAYIASWLVYSQWKFLIVEAEETLKAAGEAVFEATQFTPNGPAGIFGFYLFPGQSLGRAFLNEWVNCTMIGLVLWAALDPTTYFLPPAMGPWVVALTYAACIWGFAIPGISLNTARDVGGRLMAMSVWAAGGRYAAIAALTNIPATLFAVFLYEFFLVDSDRVVTPPNLEVMNVHANHRRLRQEQKAERRSSRVQSLVDLGDGSAHEKPSINAFEHTPGRNSVDRSNA</sequence>
<dbReference type="PANTHER" id="PTHR43829">
    <property type="entry name" value="AQUAPORIN OR AQUAGLYCEROPORIN RELATED"/>
    <property type="match status" value="1"/>
</dbReference>
<keyword evidence="4 8" id="KW-0812">Transmembrane</keyword>
<evidence type="ECO:0000256" key="1">
    <source>
        <dbReference type="ARBA" id="ARBA00004141"/>
    </source>
</evidence>
<evidence type="ECO:0000256" key="9">
    <source>
        <dbReference type="SAM" id="MobiDB-lite"/>
    </source>
</evidence>
<evidence type="ECO:0000256" key="5">
    <source>
        <dbReference type="ARBA" id="ARBA00022737"/>
    </source>
</evidence>
<protein>
    <recommendedName>
        <fullName evidence="13">Aquaporin-like protein</fullName>
    </recommendedName>
</protein>
<dbReference type="Proteomes" id="UP000467700">
    <property type="component" value="Unassembled WGS sequence"/>
</dbReference>
<dbReference type="EMBL" id="CACVBS010000057">
    <property type="protein sequence ID" value="CAA7267033.1"/>
    <property type="molecule type" value="Genomic_DNA"/>
</dbReference>
<dbReference type="Pfam" id="PF00230">
    <property type="entry name" value="MIP"/>
    <property type="match status" value="1"/>
</dbReference>